<organism evidence="3 4">
    <name type="scientific">Phycomyces blakesleeanus (strain ATCC 8743b / DSM 1359 / FGSC 10004 / NBRC 33097 / NRRL 1555)</name>
    <dbReference type="NCBI Taxonomy" id="763407"/>
    <lineage>
        <taxon>Eukaryota</taxon>
        <taxon>Fungi</taxon>
        <taxon>Fungi incertae sedis</taxon>
        <taxon>Mucoromycota</taxon>
        <taxon>Mucoromycotina</taxon>
        <taxon>Mucoromycetes</taxon>
        <taxon>Mucorales</taxon>
        <taxon>Phycomycetaceae</taxon>
        <taxon>Phycomyces</taxon>
    </lineage>
</organism>
<sequence length="576" mass="64195">MSITTDQAIQSPLLLVSSLFETFIQQPNASPAEFDPSTIFSKLFETTEQRRQIPSINDVSVQHVPKNTLVRFRCMVQDTGLGQEMFVTAYNKHDHETGAEKILCYRYTDDSMDIEQNGCSFDSVPNEYLSERTNVYCVSPPGETPWAKTTHGSLDLSHALNQLNIQDALKEPVNGTSKKYPLPGHEHVSALVKFYDSGDSLRVGQLIEVIGVLGHPVSSDGSTEDFETHMATLTNTPVLHAITYRSLENGSHGLFKPENLINASVQARDIRAKLVDYIATAFGGDKLVAEYVVLQLLSRVTVKNRGVKLGQFSLNISKFPASELGLQNEKSLEMKLDSPASKHVAFILSNLTQRCVEMPLSLEILNKSSFNPRSVDEQLNAGVLQLPNDTLLLVDETVLSEGTLDDTGVRNIQALMNVIHTQSLNYMFPYSQFELDTNLGVISLSSTKSMLPNHCTVPLQARFALTDGNLKDTMQYSNETLDMFRAYIESAKHGEYEIPDDVSEYIQEEFVNERKRAAENGTTLPSQEDLMARMSISRLVALSFGERYLTKDTFNYAVSLDEQRKGRDAGHEMPGK</sequence>
<dbReference type="FunCoup" id="A0A167R079">
    <property type="interactions" value="17"/>
</dbReference>
<name>A0A167R079_PHYB8</name>
<dbReference type="GO" id="GO:0006261">
    <property type="term" value="P:DNA-templated DNA replication"/>
    <property type="evidence" value="ECO:0007669"/>
    <property type="project" value="TreeGrafter"/>
</dbReference>
<gene>
    <name evidence="3" type="ORF">PHYBLDRAFT_76751</name>
</gene>
<reference evidence="4" key="1">
    <citation type="submission" date="2015-06" db="EMBL/GenBank/DDBJ databases">
        <title>Expansion of signal transduction pathways in fungi by whole-genome duplication.</title>
        <authorList>
            <consortium name="DOE Joint Genome Institute"/>
            <person name="Corrochano L.M."/>
            <person name="Kuo A."/>
            <person name="Marcet-Houben M."/>
            <person name="Polaino S."/>
            <person name="Salamov A."/>
            <person name="Villalobos J.M."/>
            <person name="Alvarez M.I."/>
            <person name="Avalos J."/>
            <person name="Benito E.P."/>
            <person name="Benoit I."/>
            <person name="Burger G."/>
            <person name="Camino L.P."/>
            <person name="Canovas D."/>
            <person name="Cerda-Olmedo E."/>
            <person name="Cheng J.-F."/>
            <person name="Dominguez A."/>
            <person name="Elias M."/>
            <person name="Eslava A.P."/>
            <person name="Glaser F."/>
            <person name="Grimwood J."/>
            <person name="Gutierrez G."/>
            <person name="Heitman J."/>
            <person name="Henrissat B."/>
            <person name="Iturriaga E.A."/>
            <person name="Lang B.F."/>
            <person name="Lavin J.L."/>
            <person name="Lee S."/>
            <person name="Li W."/>
            <person name="Lindquist E."/>
            <person name="Lopez-Garcia S."/>
            <person name="Luque E.M."/>
            <person name="Marcos A.T."/>
            <person name="Martin J."/>
            <person name="McCluskey K."/>
            <person name="Medina H.R."/>
            <person name="Miralles-Duran A."/>
            <person name="Miyazaki A."/>
            <person name="Munoz-Torres E."/>
            <person name="Oguiza J.A."/>
            <person name="Ohm R."/>
            <person name="Olmedo M."/>
            <person name="Orejas M."/>
            <person name="Ortiz-Castellanos L."/>
            <person name="Pisabarro A.G."/>
            <person name="Rodriguez-Romero J."/>
            <person name="Ruiz-Herrera J."/>
            <person name="Ruiz-Vazquez R."/>
            <person name="Sanz C."/>
            <person name="Schackwitz W."/>
            <person name="Schmutz J."/>
            <person name="Shahriari M."/>
            <person name="Shelest E."/>
            <person name="Silva-Franco F."/>
            <person name="Soanes D."/>
            <person name="Syed K."/>
            <person name="Tagua V.G."/>
            <person name="Talbot N.J."/>
            <person name="Thon M."/>
            <person name="De vries R.P."/>
            <person name="Wiebenga A."/>
            <person name="Yadav J.S."/>
            <person name="Braun E.L."/>
            <person name="Baker S."/>
            <person name="Garre V."/>
            <person name="Horwitz B."/>
            <person name="Torres-Martinez S."/>
            <person name="Idnurm A."/>
            <person name="Herrera-Estrella A."/>
            <person name="Gabaldon T."/>
            <person name="Grigoriev I.V."/>
        </authorList>
    </citation>
    <scope>NUCLEOTIDE SEQUENCE [LARGE SCALE GENOMIC DNA]</scope>
    <source>
        <strain evidence="4">NRRL 1555(-)</strain>
    </source>
</reference>
<evidence type="ECO:0000256" key="1">
    <source>
        <dbReference type="ARBA" id="ARBA00004123"/>
    </source>
</evidence>
<dbReference type="Proteomes" id="UP000077315">
    <property type="component" value="Unassembled WGS sequence"/>
</dbReference>
<dbReference type="AlphaFoldDB" id="A0A167R079"/>
<evidence type="ECO:0008006" key="5">
    <source>
        <dbReference type="Google" id="ProtNLM"/>
    </source>
</evidence>
<dbReference type="PANTHER" id="PTHR13489">
    <property type="entry name" value="MINI-CHROMOSOME MAINTENANCE COMPLEX-BINDING PROTEIN"/>
    <property type="match status" value="1"/>
</dbReference>
<dbReference type="OrthoDB" id="329666at2759"/>
<proteinExistence type="predicted"/>
<evidence type="ECO:0000313" key="4">
    <source>
        <dbReference type="Proteomes" id="UP000077315"/>
    </source>
</evidence>
<comment type="subcellular location">
    <subcellularLocation>
        <location evidence="1">Nucleus</location>
    </subcellularLocation>
</comment>
<protein>
    <recommendedName>
        <fullName evidence="5">Mini-chromosome maintenance complex-binding protein</fullName>
    </recommendedName>
</protein>
<dbReference type="InterPro" id="IPR019140">
    <property type="entry name" value="MCM_complex-bd"/>
</dbReference>
<evidence type="ECO:0000256" key="2">
    <source>
        <dbReference type="ARBA" id="ARBA00023242"/>
    </source>
</evidence>
<dbReference type="GeneID" id="29004092"/>
<dbReference type="RefSeq" id="XP_018298581.1">
    <property type="nucleotide sequence ID" value="XM_018443186.1"/>
</dbReference>
<dbReference type="GO" id="GO:0003682">
    <property type="term" value="F:chromatin binding"/>
    <property type="evidence" value="ECO:0007669"/>
    <property type="project" value="TreeGrafter"/>
</dbReference>
<dbReference type="InParanoid" id="A0A167R079"/>
<dbReference type="Pfam" id="PF09739">
    <property type="entry name" value="MCM_bind"/>
    <property type="match status" value="2"/>
</dbReference>
<keyword evidence="4" id="KW-1185">Reference proteome</keyword>
<dbReference type="EMBL" id="KV440971">
    <property type="protein sequence ID" value="OAD80541.1"/>
    <property type="molecule type" value="Genomic_DNA"/>
</dbReference>
<accession>A0A167R079</accession>
<dbReference type="GO" id="GO:0005634">
    <property type="term" value="C:nucleus"/>
    <property type="evidence" value="ECO:0007669"/>
    <property type="project" value="UniProtKB-SubCell"/>
</dbReference>
<dbReference type="PANTHER" id="PTHR13489:SF0">
    <property type="entry name" value="MINI-CHROMOSOME MAINTENANCE COMPLEX-BINDING PROTEIN"/>
    <property type="match status" value="1"/>
</dbReference>
<dbReference type="STRING" id="763407.A0A167R079"/>
<evidence type="ECO:0000313" key="3">
    <source>
        <dbReference type="EMBL" id="OAD80541.1"/>
    </source>
</evidence>
<keyword evidence="2" id="KW-0539">Nucleus</keyword>
<dbReference type="VEuPathDB" id="FungiDB:PHYBLDRAFT_76751"/>